<dbReference type="Proteomes" id="UP000275401">
    <property type="component" value="Unassembled WGS sequence"/>
</dbReference>
<evidence type="ECO:0000313" key="3">
    <source>
        <dbReference type="Proteomes" id="UP000275401"/>
    </source>
</evidence>
<reference evidence="2 3" key="1">
    <citation type="submission" date="2018-11" db="EMBL/GenBank/DDBJ databases">
        <title>The Potential of Streptomyces as Biocontrol Agents against the Tomato grey mould, Botrytis cinerea (Gray mold) Frontiers in Microbiology.</title>
        <authorList>
            <person name="Li D."/>
        </authorList>
    </citation>
    <scope>NUCLEOTIDE SEQUENCE [LARGE SCALE GENOMIC DNA]</scope>
    <source>
        <strain evidence="2 3">NEAU-LD23</strain>
    </source>
</reference>
<dbReference type="EMBL" id="RIBZ01000044">
    <property type="protein sequence ID" value="RNG36133.1"/>
    <property type="molecule type" value="Genomic_DNA"/>
</dbReference>
<evidence type="ECO:0000256" key="1">
    <source>
        <dbReference type="SAM" id="SignalP"/>
    </source>
</evidence>
<feature type="chain" id="PRO_5039313114" evidence="1">
    <location>
        <begin position="33"/>
        <end position="123"/>
    </location>
</feature>
<dbReference type="RefSeq" id="WP_123098479.1">
    <property type="nucleotide sequence ID" value="NZ_RIBZ01000044.1"/>
</dbReference>
<gene>
    <name evidence="2" type="ORF">EEJ42_03070</name>
</gene>
<dbReference type="InterPro" id="IPR006311">
    <property type="entry name" value="TAT_signal"/>
</dbReference>
<evidence type="ECO:0000313" key="2">
    <source>
        <dbReference type="EMBL" id="RNG36133.1"/>
    </source>
</evidence>
<keyword evidence="1" id="KW-0732">Signal</keyword>
<accession>A0A3M8X6T1</accession>
<name>A0A3M8X6T1_9ACTN</name>
<sequence>MSNHFARRIAFGAMSLAGIASAVAVTAPAASAAPAADGKVRVCNHASGYRSFVAFTTRKHTAAVAPGHCSAWRPSIKVGELAYVQGLKKGDAFQMGSYKVPTGSYQVDTRGTPGTATFRIVHK</sequence>
<organism evidence="2 3">
    <name type="scientific">Streptomyces botrytidirepellens</name>
    <dbReference type="NCBI Taxonomy" id="2486417"/>
    <lineage>
        <taxon>Bacteria</taxon>
        <taxon>Bacillati</taxon>
        <taxon>Actinomycetota</taxon>
        <taxon>Actinomycetes</taxon>
        <taxon>Kitasatosporales</taxon>
        <taxon>Streptomycetaceae</taxon>
        <taxon>Streptomyces</taxon>
    </lineage>
</organism>
<dbReference type="AlphaFoldDB" id="A0A3M8X6T1"/>
<proteinExistence type="predicted"/>
<comment type="caution">
    <text evidence="2">The sequence shown here is derived from an EMBL/GenBank/DDBJ whole genome shotgun (WGS) entry which is preliminary data.</text>
</comment>
<keyword evidence="3" id="KW-1185">Reference proteome</keyword>
<protein>
    <submittedName>
        <fullName evidence="2">Uncharacterized protein</fullName>
    </submittedName>
</protein>
<feature type="signal peptide" evidence="1">
    <location>
        <begin position="1"/>
        <end position="32"/>
    </location>
</feature>
<dbReference type="PROSITE" id="PS51318">
    <property type="entry name" value="TAT"/>
    <property type="match status" value="1"/>
</dbReference>